<dbReference type="InterPro" id="IPR011761">
    <property type="entry name" value="ATP-grasp"/>
</dbReference>
<dbReference type="Proteomes" id="UP001156905">
    <property type="component" value="Unassembled WGS sequence"/>
</dbReference>
<protein>
    <recommendedName>
        <fullName evidence="2">ATP-grasp domain-containing protein</fullName>
    </recommendedName>
</protein>
<keyword evidence="4" id="KW-1185">Reference proteome</keyword>
<gene>
    <name evidence="3" type="ORF">GCM10007857_05100</name>
</gene>
<feature type="domain" description="ATP-grasp" evidence="2">
    <location>
        <begin position="66"/>
        <end position="304"/>
    </location>
</feature>
<dbReference type="PANTHER" id="PTHR21621:SF0">
    <property type="entry name" value="BETA-CITRYLGLUTAMATE SYNTHASE B-RELATED"/>
    <property type="match status" value="1"/>
</dbReference>
<proteinExistence type="predicted"/>
<dbReference type="Pfam" id="PF08443">
    <property type="entry name" value="RimK"/>
    <property type="match status" value="1"/>
</dbReference>
<dbReference type="EMBL" id="BSOW01000002">
    <property type="protein sequence ID" value="GLR83800.1"/>
    <property type="molecule type" value="Genomic_DNA"/>
</dbReference>
<dbReference type="Gene3D" id="3.30.1490.20">
    <property type="entry name" value="ATP-grasp fold, A domain"/>
    <property type="match status" value="1"/>
</dbReference>
<sequence>MPSNERIFVQAIRSYCARHGIVIDVRAAGWLIVMDRGETRRFAFGYDIGLNSAMAHRLANDKSAASEVLALAGVPCIAHHLFLNPKLGEHVAGPHWWEAMVRLLIQNPQGLVVKPNEGTAGRSVIKVTSSAELERAVSEIFAMSLGLVIAPYVEIEDEIRVILLDETPMVVYGKERPSVTGDGVQTLRELARAMPKVKLDELDARELDVVVPKGERRVLTWRHNLDAGAKPVLIAAGEVRAACTKLAIDAASAIGVTFASIDLVRVDGAWKVLEINSGVMMEALGKLYPDLVQTIYDAALGRVFGGER</sequence>
<dbReference type="Gene3D" id="3.30.470.20">
    <property type="entry name" value="ATP-grasp fold, B domain"/>
    <property type="match status" value="1"/>
</dbReference>
<evidence type="ECO:0000259" key="2">
    <source>
        <dbReference type="PROSITE" id="PS50975"/>
    </source>
</evidence>
<dbReference type="PANTHER" id="PTHR21621">
    <property type="entry name" value="RIBOSOMAL PROTEIN S6 MODIFICATION PROTEIN"/>
    <property type="match status" value="1"/>
</dbReference>
<accession>A0ABQ6AT51</accession>
<evidence type="ECO:0000256" key="1">
    <source>
        <dbReference type="PROSITE-ProRule" id="PRU00409"/>
    </source>
</evidence>
<keyword evidence="1" id="KW-0547">Nucleotide-binding</keyword>
<comment type="caution">
    <text evidence="3">The sequence shown here is derived from an EMBL/GenBank/DDBJ whole genome shotgun (WGS) entry which is preliminary data.</text>
</comment>
<organism evidence="3 4">
    <name type="scientific">Bradyrhizobium iriomotense</name>
    <dbReference type="NCBI Taxonomy" id="441950"/>
    <lineage>
        <taxon>Bacteria</taxon>
        <taxon>Pseudomonadati</taxon>
        <taxon>Pseudomonadota</taxon>
        <taxon>Alphaproteobacteria</taxon>
        <taxon>Hyphomicrobiales</taxon>
        <taxon>Nitrobacteraceae</taxon>
        <taxon>Bradyrhizobium</taxon>
    </lineage>
</organism>
<evidence type="ECO:0000313" key="4">
    <source>
        <dbReference type="Proteomes" id="UP001156905"/>
    </source>
</evidence>
<dbReference type="PROSITE" id="PS50975">
    <property type="entry name" value="ATP_GRASP"/>
    <property type="match status" value="1"/>
</dbReference>
<dbReference type="InterPro" id="IPR013651">
    <property type="entry name" value="ATP-grasp_RimK-type"/>
</dbReference>
<name>A0ABQ6AT51_9BRAD</name>
<keyword evidence="1" id="KW-0067">ATP-binding</keyword>
<reference evidence="4" key="1">
    <citation type="journal article" date="2019" name="Int. J. Syst. Evol. Microbiol.">
        <title>The Global Catalogue of Microorganisms (GCM) 10K type strain sequencing project: providing services to taxonomists for standard genome sequencing and annotation.</title>
        <authorList>
            <consortium name="The Broad Institute Genomics Platform"/>
            <consortium name="The Broad Institute Genome Sequencing Center for Infectious Disease"/>
            <person name="Wu L."/>
            <person name="Ma J."/>
        </authorList>
    </citation>
    <scope>NUCLEOTIDE SEQUENCE [LARGE SCALE GENOMIC DNA]</scope>
    <source>
        <strain evidence="4">NBRC 102520</strain>
    </source>
</reference>
<evidence type="ECO:0000313" key="3">
    <source>
        <dbReference type="EMBL" id="GLR83800.1"/>
    </source>
</evidence>
<dbReference type="SUPFAM" id="SSF56059">
    <property type="entry name" value="Glutathione synthetase ATP-binding domain-like"/>
    <property type="match status" value="1"/>
</dbReference>
<dbReference type="InterPro" id="IPR013815">
    <property type="entry name" value="ATP_grasp_subdomain_1"/>
</dbReference>
<dbReference type="RefSeq" id="WP_284260683.1">
    <property type="nucleotide sequence ID" value="NZ_BSOW01000002.1"/>
</dbReference>